<dbReference type="Gene3D" id="1.20.120.330">
    <property type="entry name" value="Nucleotidyltransferases domain 2"/>
    <property type="match status" value="1"/>
</dbReference>
<dbReference type="SMART" id="SM00086">
    <property type="entry name" value="PAC"/>
    <property type="match status" value="1"/>
</dbReference>
<dbReference type="InterPro" id="IPR022642">
    <property type="entry name" value="CheR_C"/>
</dbReference>
<keyword evidence="23" id="KW-1185">Reference proteome</keyword>
<dbReference type="Gene3D" id="3.40.50.180">
    <property type="entry name" value="Methylesterase CheB, C-terminal domain"/>
    <property type="match status" value="1"/>
</dbReference>
<feature type="domain" description="PAS" evidence="18">
    <location>
        <begin position="862"/>
        <end position="932"/>
    </location>
</feature>
<dbReference type="InterPro" id="IPR013656">
    <property type="entry name" value="PAS_4"/>
</dbReference>
<gene>
    <name evidence="22" type="ORF">DES45_101943</name>
</gene>
<evidence type="ECO:0000256" key="15">
    <source>
        <dbReference type="PROSITE-ProRule" id="PRU00050"/>
    </source>
</evidence>
<dbReference type="PROSITE" id="PS50123">
    <property type="entry name" value="CHER"/>
    <property type="match status" value="1"/>
</dbReference>
<dbReference type="Pfam" id="PF03705">
    <property type="entry name" value="CheR_N"/>
    <property type="match status" value="1"/>
</dbReference>
<dbReference type="InterPro" id="IPR000014">
    <property type="entry name" value="PAS"/>
</dbReference>
<dbReference type="SUPFAM" id="SSF47757">
    <property type="entry name" value="Chemotaxis receptor methyltransferase CheR, N-terminal domain"/>
    <property type="match status" value="1"/>
</dbReference>
<accession>A0A370HW04</accession>
<evidence type="ECO:0000256" key="3">
    <source>
        <dbReference type="ARBA" id="ARBA00021740"/>
    </source>
</evidence>
<dbReference type="EC" id="2.7.13.3" evidence="2"/>
<dbReference type="InterPro" id="IPR029063">
    <property type="entry name" value="SAM-dependent_MTases_sf"/>
</dbReference>
<dbReference type="PANTHER" id="PTHR24422">
    <property type="entry name" value="CHEMOTAXIS PROTEIN METHYLTRANSFERASE"/>
    <property type="match status" value="1"/>
</dbReference>
<sequence length="1214" mass="135099">MADDKKSNKKPPSEAARDGGSAEGIGNLIVAIGASGSNTSPVERFLAELQPDRTMTVVLVFQHRESLDDERFRQVLATHGRELTPASDGAKVEPGRIYWSAPNTILSLEDGHFRSSPAKEAPGERGTIDSFFVSAAKNQEKTIGIIFAGTNGNGTLGVTAIKEAGGLTLAEETGGVSAEGLAANHNPSALADFVLPAEQLAQRVALYAKHLARYREASSGEAETAEISHALATIATVLRNKTGHDFHGYKPNTFLRRVQRRKQVMQAATIDDYIEVLRTHADEPQNLFNDLLIGVTQFFRDRREFELLESQVIPHLFEGKTRNDNLRIWVLGCSTGEEAYSIGILLREHMAKLDSVPHVQIFATDIDGRALASARVGRYTEAITKDVSPERLARWFVKEGNTYCVVKELREMCIFSQHSVIKDAPFSRLDMISCRNLLIYLNADLQDRMIPLFHFALRPGGYLFLGNSENISRHTKLFAPIDRGFRIFQRLETTARVLPEFPFTAVDRRPADGTPPLRPRRIEAGMARKAETIAERYAPAYVLIDEEFDVVHFSGRTGRYIEPAGGAATLNLLNLIHADLRLDLRAALTKAAEENRTVQIDGLVMGSNGKRLAVDIIIEPVRDQPNAPLGFVVLFKEGGALPEHEADGKTGNTFLRDEHVQRLETELRVTRERLQATIEELESTNEELKSSNEEYQSLNEELQSANEELETSKEELQSVNEELTTVNGELAHRVQELGRANSDLKNLLESTQIATIFLDNDMRVMNYTPAVTEIFHLVETDIGRPITHIKSRVTYDELQEDVRRVVRTLGSADREIEDHANGTRYMVRVLPYRSIDNYIGGAVVTFMNVTPLTRAQQALRESEERFRAMAEQAEVGIAMTDRDMKVIYVNDRYCGIVGRSREQLLGRTVGELTHPGDWARNKPQLEQALAGGEPFVIEKRHTRPDGGVVWVRNSVSAYRDASGNVIGGIAVTIDLTERVRAEEALRESEKHTKLLLAELQHRVRNTLAVVRSIARRTAANSESVEDYAMHLEGRIDSFARTQTMATRAADNGVELEELVREELLAHTVRDDEKAQVDGPPVRLRAEVAETLGLAVHELATNAVKYGALSESGGHIDVTWRIDGGDGDRKLVLEWRENGVHAADSTPRRKGFGTELIQRTLPYELDAGTALDFMPDGIRCTIELPFNGKTVVQDFKRNADQPEPGGKDHGIERTS</sequence>
<feature type="compositionally biased region" description="Basic and acidic residues" evidence="17">
    <location>
        <begin position="1"/>
        <end position="17"/>
    </location>
</feature>
<dbReference type="SMART" id="SM00911">
    <property type="entry name" value="HWE_HK"/>
    <property type="match status" value="1"/>
</dbReference>
<comment type="caution">
    <text evidence="22">The sequence shown here is derived from an EMBL/GenBank/DDBJ whole genome shotgun (WGS) entry which is preliminary data.</text>
</comment>
<evidence type="ECO:0000256" key="5">
    <source>
        <dbReference type="ARBA" id="ARBA00022553"/>
    </source>
</evidence>
<dbReference type="EMBL" id="QQBB01000001">
    <property type="protein sequence ID" value="RDI62672.1"/>
    <property type="molecule type" value="Genomic_DNA"/>
</dbReference>
<evidence type="ECO:0000313" key="23">
    <source>
        <dbReference type="Proteomes" id="UP000254925"/>
    </source>
</evidence>
<keyword evidence="14" id="KW-0675">Receptor</keyword>
<evidence type="ECO:0000259" key="20">
    <source>
        <dbReference type="PROSITE" id="PS50122"/>
    </source>
</evidence>
<keyword evidence="4" id="KW-0600">Photoreceptor protein</keyword>
<evidence type="ECO:0000256" key="9">
    <source>
        <dbReference type="ARBA" id="ARBA00022679"/>
    </source>
</evidence>
<dbReference type="GO" id="GO:0006935">
    <property type="term" value="P:chemotaxis"/>
    <property type="evidence" value="ECO:0007669"/>
    <property type="project" value="InterPro"/>
</dbReference>
<evidence type="ECO:0000259" key="19">
    <source>
        <dbReference type="PROSITE" id="PS50113"/>
    </source>
</evidence>
<dbReference type="SUPFAM" id="SSF55874">
    <property type="entry name" value="ATPase domain of HSP90 chaperone/DNA topoisomerase II/histidine kinase"/>
    <property type="match status" value="1"/>
</dbReference>
<dbReference type="InterPro" id="IPR035965">
    <property type="entry name" value="PAS-like_dom_sf"/>
</dbReference>
<dbReference type="GO" id="GO:0004673">
    <property type="term" value="F:protein histidine kinase activity"/>
    <property type="evidence" value="ECO:0007669"/>
    <property type="project" value="UniProtKB-EC"/>
</dbReference>
<dbReference type="PRINTS" id="PR00996">
    <property type="entry name" value="CHERMTFRASE"/>
</dbReference>
<dbReference type="Proteomes" id="UP000254925">
    <property type="component" value="Unassembled WGS sequence"/>
</dbReference>
<evidence type="ECO:0000256" key="6">
    <source>
        <dbReference type="ARBA" id="ARBA00022606"/>
    </source>
</evidence>
<protein>
    <recommendedName>
        <fullName evidence="3">Blue-light-activated histidine kinase</fullName>
        <ecNumber evidence="2">2.7.13.3</ecNumber>
    </recommendedName>
</protein>
<comment type="catalytic activity">
    <reaction evidence="1">
        <text>ATP + protein L-histidine = ADP + protein N-phospho-L-histidine.</text>
        <dbReference type="EC" id="2.7.13.3"/>
    </reaction>
</comment>
<evidence type="ECO:0000256" key="14">
    <source>
        <dbReference type="ARBA" id="ARBA00023170"/>
    </source>
</evidence>
<feature type="domain" description="CheB-type methylesterase" evidence="20">
    <location>
        <begin position="23"/>
        <end position="204"/>
    </location>
</feature>
<evidence type="ECO:0000256" key="13">
    <source>
        <dbReference type="ARBA" id="ARBA00022991"/>
    </source>
</evidence>
<dbReference type="SMART" id="SM00138">
    <property type="entry name" value="MeTrc"/>
    <property type="match status" value="1"/>
</dbReference>
<proteinExistence type="predicted"/>
<dbReference type="PANTHER" id="PTHR24422:SF27">
    <property type="entry name" value="PROTEIN-GLUTAMATE O-METHYLTRANSFERASE"/>
    <property type="match status" value="1"/>
</dbReference>
<dbReference type="InterPro" id="IPR035909">
    <property type="entry name" value="CheB_C"/>
</dbReference>
<evidence type="ECO:0000256" key="4">
    <source>
        <dbReference type="ARBA" id="ARBA00022543"/>
    </source>
</evidence>
<name>A0A370HW04_9HYPH</name>
<evidence type="ECO:0000256" key="17">
    <source>
        <dbReference type="SAM" id="MobiDB-lite"/>
    </source>
</evidence>
<evidence type="ECO:0000256" key="12">
    <source>
        <dbReference type="ARBA" id="ARBA00022840"/>
    </source>
</evidence>
<dbReference type="InterPro" id="IPR011102">
    <property type="entry name" value="Sig_transdc_His_kinase_HWE"/>
</dbReference>
<dbReference type="SMART" id="SM00091">
    <property type="entry name" value="PAS"/>
    <property type="match status" value="3"/>
</dbReference>
<dbReference type="GO" id="GO:0005737">
    <property type="term" value="C:cytoplasm"/>
    <property type="evidence" value="ECO:0007669"/>
    <property type="project" value="InterPro"/>
</dbReference>
<dbReference type="PROSITE" id="PS50112">
    <property type="entry name" value="PAS"/>
    <property type="match status" value="1"/>
</dbReference>
<dbReference type="CDD" id="cd02440">
    <property type="entry name" value="AdoMet_MTases"/>
    <property type="match status" value="1"/>
</dbReference>
<dbReference type="SUPFAM" id="SSF52738">
    <property type="entry name" value="Methylesterase CheB, C-terminal domain"/>
    <property type="match status" value="1"/>
</dbReference>
<feature type="domain" description="CheR-type methyltransferase" evidence="21">
    <location>
        <begin position="234"/>
        <end position="501"/>
    </location>
</feature>
<evidence type="ECO:0000259" key="21">
    <source>
        <dbReference type="PROSITE" id="PS50123"/>
    </source>
</evidence>
<dbReference type="AlphaFoldDB" id="A0A370HW04"/>
<dbReference type="GO" id="GO:0008757">
    <property type="term" value="F:S-adenosylmethionine-dependent methyltransferase activity"/>
    <property type="evidence" value="ECO:0007669"/>
    <property type="project" value="InterPro"/>
</dbReference>
<evidence type="ECO:0000256" key="1">
    <source>
        <dbReference type="ARBA" id="ARBA00000085"/>
    </source>
</evidence>
<dbReference type="InterPro" id="IPR022641">
    <property type="entry name" value="CheR_N"/>
</dbReference>
<keyword evidence="7" id="KW-0285">Flavoprotein</keyword>
<dbReference type="InterPro" id="IPR050903">
    <property type="entry name" value="Bact_Chemotaxis_MeTrfase"/>
</dbReference>
<dbReference type="GO" id="GO:0009881">
    <property type="term" value="F:photoreceptor activity"/>
    <property type="evidence" value="ECO:0007669"/>
    <property type="project" value="UniProtKB-KW"/>
</dbReference>
<feature type="region of interest" description="Disordered" evidence="17">
    <location>
        <begin position="1"/>
        <end position="22"/>
    </location>
</feature>
<dbReference type="InterPro" id="IPR000673">
    <property type="entry name" value="Sig_transdc_resp-reg_Me-estase"/>
</dbReference>
<dbReference type="PROSITE" id="PS50113">
    <property type="entry name" value="PAC"/>
    <property type="match status" value="1"/>
</dbReference>
<dbReference type="Gene3D" id="3.40.50.150">
    <property type="entry name" value="Vaccinia Virus protein VP39"/>
    <property type="match status" value="1"/>
</dbReference>
<keyword evidence="8" id="KW-0288">FMN</keyword>
<dbReference type="SUPFAM" id="SSF55785">
    <property type="entry name" value="PYP-like sensor domain (PAS domain)"/>
    <property type="match status" value="2"/>
</dbReference>
<evidence type="ECO:0000256" key="7">
    <source>
        <dbReference type="ARBA" id="ARBA00022630"/>
    </source>
</evidence>
<keyword evidence="10" id="KW-0547">Nucleotide-binding</keyword>
<dbReference type="Gene3D" id="3.30.565.10">
    <property type="entry name" value="Histidine kinase-like ATPase, C-terminal domain"/>
    <property type="match status" value="1"/>
</dbReference>
<dbReference type="GO" id="GO:0005524">
    <property type="term" value="F:ATP binding"/>
    <property type="evidence" value="ECO:0007669"/>
    <property type="project" value="UniProtKB-KW"/>
</dbReference>
<dbReference type="Pfam" id="PF08448">
    <property type="entry name" value="PAS_4"/>
    <property type="match status" value="1"/>
</dbReference>
<dbReference type="NCBIfam" id="TIGR00229">
    <property type="entry name" value="sensory_box"/>
    <property type="match status" value="1"/>
</dbReference>
<dbReference type="PROSITE" id="PS50122">
    <property type="entry name" value="CHEB"/>
    <property type="match status" value="1"/>
</dbReference>
<dbReference type="Pfam" id="PF01739">
    <property type="entry name" value="CheR"/>
    <property type="match status" value="1"/>
</dbReference>
<dbReference type="GO" id="GO:0008984">
    <property type="term" value="F:protein-glutamate methylesterase activity"/>
    <property type="evidence" value="ECO:0007669"/>
    <property type="project" value="InterPro"/>
</dbReference>
<feature type="domain" description="PAC" evidence="19">
    <location>
        <begin position="935"/>
        <end position="987"/>
    </location>
</feature>
<evidence type="ECO:0000313" key="22">
    <source>
        <dbReference type="EMBL" id="RDI62672.1"/>
    </source>
</evidence>
<dbReference type="InterPro" id="IPR000780">
    <property type="entry name" value="CheR_MeTrfase"/>
</dbReference>
<keyword evidence="16" id="KW-0175">Coiled coil</keyword>
<dbReference type="Pfam" id="PF01339">
    <property type="entry name" value="CheB_methylest"/>
    <property type="match status" value="1"/>
</dbReference>
<evidence type="ECO:0000256" key="11">
    <source>
        <dbReference type="ARBA" id="ARBA00022777"/>
    </source>
</evidence>
<dbReference type="CDD" id="cd00130">
    <property type="entry name" value="PAS"/>
    <property type="match status" value="1"/>
</dbReference>
<feature type="coiled-coil region" evidence="16">
    <location>
        <begin position="660"/>
        <end position="729"/>
    </location>
</feature>
<dbReference type="GO" id="GO:0000156">
    <property type="term" value="F:phosphorelay response regulator activity"/>
    <property type="evidence" value="ECO:0007669"/>
    <property type="project" value="InterPro"/>
</dbReference>
<evidence type="ECO:0000256" key="16">
    <source>
        <dbReference type="SAM" id="Coils"/>
    </source>
</evidence>
<keyword evidence="13" id="KW-0157">Chromophore</keyword>
<evidence type="ECO:0000259" key="18">
    <source>
        <dbReference type="PROSITE" id="PS50112"/>
    </source>
</evidence>
<reference evidence="22 23" key="1">
    <citation type="submission" date="2018-07" db="EMBL/GenBank/DDBJ databases">
        <title>Genomic Encyclopedia of Type Strains, Phase IV (KMG-IV): sequencing the most valuable type-strain genomes for metagenomic binning, comparative biology and taxonomic classification.</title>
        <authorList>
            <person name="Goeker M."/>
        </authorList>
    </citation>
    <scope>NUCLEOTIDE SEQUENCE [LARGE SCALE GENOMIC DNA]</scope>
    <source>
        <strain evidence="22 23">DSM 14364</strain>
    </source>
</reference>
<dbReference type="InterPro" id="IPR000700">
    <property type="entry name" value="PAS-assoc_C"/>
</dbReference>
<keyword evidence="5" id="KW-0597">Phosphoprotein</keyword>
<keyword evidence="12" id="KW-0067">ATP-binding</keyword>
<dbReference type="SUPFAM" id="SSF57997">
    <property type="entry name" value="Tropomyosin"/>
    <property type="match status" value="1"/>
</dbReference>
<dbReference type="SUPFAM" id="SSF53335">
    <property type="entry name" value="S-adenosyl-L-methionine-dependent methyltransferases"/>
    <property type="match status" value="1"/>
</dbReference>
<comment type="caution">
    <text evidence="15">Lacks conserved residue(s) required for the propagation of feature annotation.</text>
</comment>
<dbReference type="Pfam" id="PF07536">
    <property type="entry name" value="HWE_HK"/>
    <property type="match status" value="1"/>
</dbReference>
<keyword evidence="9" id="KW-0808">Transferase</keyword>
<organism evidence="22 23">
    <name type="scientific">Microvirga subterranea</name>
    <dbReference type="NCBI Taxonomy" id="186651"/>
    <lineage>
        <taxon>Bacteria</taxon>
        <taxon>Pseudomonadati</taxon>
        <taxon>Pseudomonadota</taxon>
        <taxon>Alphaproteobacteria</taxon>
        <taxon>Hyphomicrobiales</taxon>
        <taxon>Methylobacteriaceae</taxon>
        <taxon>Microvirga</taxon>
    </lineage>
</organism>
<evidence type="ECO:0000256" key="10">
    <source>
        <dbReference type="ARBA" id="ARBA00022741"/>
    </source>
</evidence>
<dbReference type="Pfam" id="PF13596">
    <property type="entry name" value="PAS_10"/>
    <property type="match status" value="1"/>
</dbReference>
<dbReference type="Gene3D" id="3.30.450.20">
    <property type="entry name" value="PAS domain"/>
    <property type="match status" value="2"/>
</dbReference>
<evidence type="ECO:0000256" key="8">
    <source>
        <dbReference type="ARBA" id="ARBA00022643"/>
    </source>
</evidence>
<keyword evidence="6" id="KW-0716">Sensory transduction</keyword>
<keyword evidence="11" id="KW-0418">Kinase</keyword>
<evidence type="ECO:0000256" key="2">
    <source>
        <dbReference type="ARBA" id="ARBA00012438"/>
    </source>
</evidence>
<dbReference type="InterPro" id="IPR001610">
    <property type="entry name" value="PAC"/>
</dbReference>
<dbReference type="InterPro" id="IPR036890">
    <property type="entry name" value="HATPase_C_sf"/>
</dbReference>
<dbReference type="OrthoDB" id="9816309at2"/>